<dbReference type="EMBL" id="JAEUBE010000487">
    <property type="protein sequence ID" value="KAH3661282.1"/>
    <property type="molecule type" value="Genomic_DNA"/>
</dbReference>
<dbReference type="Pfam" id="PF00307">
    <property type="entry name" value="CH"/>
    <property type="match status" value="2"/>
</dbReference>
<dbReference type="InterPro" id="IPR036872">
    <property type="entry name" value="CH_dom_sf"/>
</dbReference>
<evidence type="ECO:0000259" key="3">
    <source>
        <dbReference type="PROSITE" id="PS50021"/>
    </source>
</evidence>
<dbReference type="Proteomes" id="UP000769157">
    <property type="component" value="Unassembled WGS sequence"/>
</dbReference>
<name>A0A9P8NXK0_9ASCO</name>
<dbReference type="Gene3D" id="1.10.418.10">
    <property type="entry name" value="Calponin-like domain"/>
    <property type="match status" value="2"/>
</dbReference>
<proteinExistence type="predicted"/>
<reference evidence="4" key="1">
    <citation type="journal article" date="2021" name="Open Biol.">
        <title>Shared evolutionary footprints suggest mitochondrial oxidative damage underlies multiple complex I losses in fungi.</title>
        <authorList>
            <person name="Schikora-Tamarit M.A."/>
            <person name="Marcet-Houben M."/>
            <person name="Nosek J."/>
            <person name="Gabaldon T."/>
        </authorList>
    </citation>
    <scope>NUCLEOTIDE SEQUENCE</scope>
    <source>
        <strain evidence="4">CBS6075</strain>
    </source>
</reference>
<evidence type="ECO:0000313" key="4">
    <source>
        <dbReference type="EMBL" id="KAH3661282.1"/>
    </source>
</evidence>
<accession>A0A9P8NXK0</accession>
<keyword evidence="1" id="KW-0677">Repeat</keyword>
<gene>
    <name evidence="4" type="ORF">OGAPHI_006689</name>
</gene>
<comment type="caution">
    <text evidence="4">The sequence shown here is derived from an EMBL/GenBank/DDBJ whole genome shotgun (WGS) entry which is preliminary data.</text>
</comment>
<dbReference type="PANTHER" id="PTHR11915">
    <property type="entry name" value="SPECTRIN/FILAMIN RELATED CYTOSKELETAL PROTEIN"/>
    <property type="match status" value="1"/>
</dbReference>
<dbReference type="SMART" id="SM00033">
    <property type="entry name" value="CH"/>
    <property type="match status" value="2"/>
</dbReference>
<dbReference type="PROSITE" id="PS50021">
    <property type="entry name" value="CH"/>
    <property type="match status" value="2"/>
</dbReference>
<evidence type="ECO:0000256" key="1">
    <source>
        <dbReference type="ARBA" id="ARBA00022737"/>
    </source>
</evidence>
<evidence type="ECO:0000256" key="2">
    <source>
        <dbReference type="ARBA" id="ARBA00023203"/>
    </source>
</evidence>
<organism evidence="4 5">
    <name type="scientific">Ogataea philodendri</name>
    <dbReference type="NCBI Taxonomy" id="1378263"/>
    <lineage>
        <taxon>Eukaryota</taxon>
        <taxon>Fungi</taxon>
        <taxon>Dikarya</taxon>
        <taxon>Ascomycota</taxon>
        <taxon>Saccharomycotina</taxon>
        <taxon>Pichiomycetes</taxon>
        <taxon>Pichiales</taxon>
        <taxon>Pichiaceae</taxon>
        <taxon>Ogataea</taxon>
    </lineage>
</organism>
<dbReference type="InterPro" id="IPR001715">
    <property type="entry name" value="CH_dom"/>
</dbReference>
<feature type="domain" description="Calponin-homology (CH)" evidence="3">
    <location>
        <begin position="139"/>
        <end position="242"/>
    </location>
</feature>
<evidence type="ECO:0000313" key="5">
    <source>
        <dbReference type="Proteomes" id="UP000769157"/>
    </source>
</evidence>
<dbReference type="PROSITE" id="PS00020">
    <property type="entry name" value="ACTININ_2"/>
    <property type="match status" value="1"/>
</dbReference>
<dbReference type="InterPro" id="IPR001589">
    <property type="entry name" value="Actinin_actin-bd_CS"/>
</dbReference>
<dbReference type="RefSeq" id="XP_046058406.1">
    <property type="nucleotide sequence ID" value="XM_046208001.1"/>
</dbReference>
<feature type="domain" description="Calponin-homology (CH)" evidence="3">
    <location>
        <begin position="22"/>
        <end position="129"/>
    </location>
</feature>
<reference evidence="4" key="2">
    <citation type="submission" date="2021-01" db="EMBL/GenBank/DDBJ databases">
        <authorList>
            <person name="Schikora-Tamarit M.A."/>
        </authorList>
    </citation>
    <scope>NUCLEOTIDE SEQUENCE</scope>
    <source>
        <strain evidence="4">CBS6075</strain>
    </source>
</reference>
<dbReference type="SUPFAM" id="SSF47576">
    <property type="entry name" value="Calponin-homology domain, CH-domain"/>
    <property type="match status" value="1"/>
</dbReference>
<dbReference type="OrthoDB" id="10017054at2759"/>
<keyword evidence="5" id="KW-1185">Reference proteome</keyword>
<protein>
    <recommendedName>
        <fullName evidence="3">Calponin-homology (CH) domain-containing protein</fullName>
    </recommendedName>
</protein>
<dbReference type="AlphaFoldDB" id="A0A9P8NXK0"/>
<keyword evidence="2" id="KW-0009">Actin-binding</keyword>
<dbReference type="GO" id="GO:0007010">
    <property type="term" value="P:cytoskeleton organization"/>
    <property type="evidence" value="ECO:0007669"/>
    <property type="project" value="UniProtKB-ARBA"/>
</dbReference>
<dbReference type="GeneID" id="70238653"/>
<dbReference type="GO" id="GO:0003779">
    <property type="term" value="F:actin binding"/>
    <property type="evidence" value="ECO:0007669"/>
    <property type="project" value="UniProtKB-KW"/>
</dbReference>
<sequence length="682" mass="78547">MSDTLLIKSISSNELSVKNWVEVQQKTFLRWINSKLQDSKFAPLSSLTDLGSGIALYRLLQCLDPDFQLKPVSTNPHLKVQKMENLNRVLDYLKHRQNLQIHNIGSEDIVDGNSKLILGLIWLLLLNYTVFEDEEDCGFTKKDLLLRWCQKVTQNYKLKLTNFGSGWRDGRAFCAILNYYRPELLDYEKTSTLQDLERLELAMGVAENLGITRLIDPENINCSRPDEKSIIAYVSLYYDKFSKEQVKGTGGYKIRVETFLGVVVEIAKLKKDYRAGLDNLIPQIEHTVLQMDKLLTQPQNLDNLVASKDYLDSLATEKLQFLEDYSHLESLRSKINLLLVEFRLRGLCESKERSLAVATKLLKKITDNEHKMSELVSEMIESWRAKSFKRLDDLIEGVGLGLDMVEAEILDLSDSAEKQVDQLPEIMGTLSNVEKLQESLTKTKDDIQRQIEQFQGTFGYHETEKLYKVTELKFRIKLIRDIIVDKLQFIERQFDRKERIFEQLKNDSQLDSVQLYQIEMVFEKLDHGCKTYLNKPEFRDAMLFLYPALAGSEADNIFEYLYSSSEEITRGVRLKQFLELPGLFGEKVKKDPDVTNLAGEFYREAFDHASGGRGVLEKVDVDKLRLDTTLVAGLAEVFEFQQDGYNYGPFFHGDDSMLTSNGLTKEEVVSALKDMDSMRIDK</sequence>